<evidence type="ECO:0000259" key="3">
    <source>
        <dbReference type="PROSITE" id="PS50011"/>
    </source>
</evidence>
<dbReference type="InterPro" id="IPR000719">
    <property type="entry name" value="Prot_kinase_dom"/>
</dbReference>
<keyword evidence="5" id="KW-1185">Reference proteome</keyword>
<feature type="domain" description="Protein kinase" evidence="3">
    <location>
        <begin position="1"/>
        <end position="267"/>
    </location>
</feature>
<sequence>MCFIVNMKMGKLYNRWMGTIPVSKSTNKCVVITTISEDASKSNEVHWDTYVKRVLEMPQNKNLSKPEGIGITRGNIHLIHEHIICETLDVRINTADYAGASKTPFLSVRDVIRYLLGIMEGMELIHSYGFLHPGFSARKVLITSEGTCKLYDFCLTEDAAKIVISKKSEITSLSVNHFAPEALLRNEYSKSSDVWSTAVVIWQILSGGDSPFGMGNKNQLIDGYQGVSVPTSWPENYEELRNIYLFECWIDNSSLRPSIYQLRSSFLEVLESLDTTIYPRGSLGTASDMYVPMEGNVEQHNYADTYCYKDIT</sequence>
<name>A0A9Q1BSE6_HOLLE</name>
<dbReference type="AlphaFoldDB" id="A0A9Q1BSE6"/>
<dbReference type="InterPro" id="IPR050198">
    <property type="entry name" value="Non-receptor_tyrosine_kinases"/>
</dbReference>
<dbReference type="Gene3D" id="1.10.510.10">
    <property type="entry name" value="Transferase(Phosphotransferase) domain 1"/>
    <property type="match status" value="1"/>
</dbReference>
<gene>
    <name evidence="4" type="ORF">HOLleu_25257</name>
</gene>
<organism evidence="4 5">
    <name type="scientific">Holothuria leucospilota</name>
    <name type="common">Black long sea cucumber</name>
    <name type="synonym">Mertensiothuria leucospilota</name>
    <dbReference type="NCBI Taxonomy" id="206669"/>
    <lineage>
        <taxon>Eukaryota</taxon>
        <taxon>Metazoa</taxon>
        <taxon>Echinodermata</taxon>
        <taxon>Eleutherozoa</taxon>
        <taxon>Echinozoa</taxon>
        <taxon>Holothuroidea</taxon>
        <taxon>Aspidochirotacea</taxon>
        <taxon>Aspidochirotida</taxon>
        <taxon>Holothuriidae</taxon>
        <taxon>Holothuria</taxon>
    </lineage>
</organism>
<evidence type="ECO:0000313" key="4">
    <source>
        <dbReference type="EMBL" id="KAJ8031900.1"/>
    </source>
</evidence>
<reference evidence="4" key="1">
    <citation type="submission" date="2021-10" db="EMBL/GenBank/DDBJ databases">
        <title>Tropical sea cucumber genome reveals ecological adaptation and Cuvierian tubules defense mechanism.</title>
        <authorList>
            <person name="Chen T."/>
        </authorList>
    </citation>
    <scope>NUCLEOTIDE SEQUENCE</scope>
    <source>
        <strain evidence="4">Nanhai2018</strain>
        <tissue evidence="4">Muscle</tissue>
    </source>
</reference>
<dbReference type="Pfam" id="PF07714">
    <property type="entry name" value="PK_Tyr_Ser-Thr"/>
    <property type="match status" value="1"/>
</dbReference>
<dbReference type="InterPro" id="IPR001245">
    <property type="entry name" value="Ser-Thr/Tyr_kinase_cat_dom"/>
</dbReference>
<keyword evidence="4" id="KW-0675">Receptor</keyword>
<keyword evidence="1" id="KW-0547">Nucleotide-binding</keyword>
<comment type="caution">
    <text evidence="4">The sequence shown here is derived from an EMBL/GenBank/DDBJ whole genome shotgun (WGS) entry which is preliminary data.</text>
</comment>
<dbReference type="InterPro" id="IPR011009">
    <property type="entry name" value="Kinase-like_dom_sf"/>
</dbReference>
<evidence type="ECO:0000313" key="5">
    <source>
        <dbReference type="Proteomes" id="UP001152320"/>
    </source>
</evidence>
<dbReference type="SUPFAM" id="SSF56112">
    <property type="entry name" value="Protein kinase-like (PK-like)"/>
    <property type="match status" value="1"/>
</dbReference>
<proteinExistence type="predicted"/>
<evidence type="ECO:0000256" key="2">
    <source>
        <dbReference type="ARBA" id="ARBA00022840"/>
    </source>
</evidence>
<dbReference type="EMBL" id="JAIZAY010000012">
    <property type="protein sequence ID" value="KAJ8031900.1"/>
    <property type="molecule type" value="Genomic_DNA"/>
</dbReference>
<accession>A0A9Q1BSE6</accession>
<dbReference type="OrthoDB" id="1924919at2759"/>
<dbReference type="GO" id="GO:0005524">
    <property type="term" value="F:ATP binding"/>
    <property type="evidence" value="ECO:0007669"/>
    <property type="project" value="UniProtKB-KW"/>
</dbReference>
<dbReference type="PROSITE" id="PS50011">
    <property type="entry name" value="PROTEIN_KINASE_DOM"/>
    <property type="match status" value="1"/>
</dbReference>
<evidence type="ECO:0000256" key="1">
    <source>
        <dbReference type="ARBA" id="ARBA00022741"/>
    </source>
</evidence>
<protein>
    <submittedName>
        <fullName evidence="4">Ephrin type-A receptor 1</fullName>
    </submittedName>
</protein>
<dbReference type="Proteomes" id="UP001152320">
    <property type="component" value="Chromosome 12"/>
</dbReference>
<dbReference type="GO" id="GO:0004672">
    <property type="term" value="F:protein kinase activity"/>
    <property type="evidence" value="ECO:0007669"/>
    <property type="project" value="InterPro"/>
</dbReference>
<dbReference type="PANTHER" id="PTHR24418">
    <property type="entry name" value="TYROSINE-PROTEIN KINASE"/>
    <property type="match status" value="1"/>
</dbReference>
<keyword evidence="2" id="KW-0067">ATP-binding</keyword>